<dbReference type="Proteomes" id="UP001241377">
    <property type="component" value="Unassembled WGS sequence"/>
</dbReference>
<proteinExistence type="predicted"/>
<name>A0ACC2VU50_9TREE</name>
<keyword evidence="2" id="KW-1185">Reference proteome</keyword>
<gene>
    <name evidence="1" type="ORF">QFC19_004729</name>
</gene>
<organism evidence="1 2">
    <name type="scientific">Naganishia cerealis</name>
    <dbReference type="NCBI Taxonomy" id="610337"/>
    <lineage>
        <taxon>Eukaryota</taxon>
        <taxon>Fungi</taxon>
        <taxon>Dikarya</taxon>
        <taxon>Basidiomycota</taxon>
        <taxon>Agaricomycotina</taxon>
        <taxon>Tremellomycetes</taxon>
        <taxon>Filobasidiales</taxon>
        <taxon>Filobasidiaceae</taxon>
        <taxon>Naganishia</taxon>
    </lineage>
</organism>
<evidence type="ECO:0000313" key="1">
    <source>
        <dbReference type="EMBL" id="KAJ9102620.1"/>
    </source>
</evidence>
<reference evidence="1" key="1">
    <citation type="submission" date="2023-04" db="EMBL/GenBank/DDBJ databases">
        <title>Draft Genome sequencing of Naganishia species isolated from polar environments using Oxford Nanopore Technology.</title>
        <authorList>
            <person name="Leo P."/>
            <person name="Venkateswaran K."/>
        </authorList>
    </citation>
    <scope>NUCLEOTIDE SEQUENCE</scope>
    <source>
        <strain evidence="1">MNA-CCFEE 5261</strain>
    </source>
</reference>
<sequence length="120" mass="13805">MSVVSSVSPSFSAAHRIYVKSLYKRALVDSLNWYIRRDLWRNKAIEIRAEFERNRNVTDPRALASIFEKAEAELARTQHPDPYRPALFPDGTKWERNIPVSSSNAVPALRGIHDHESDRS</sequence>
<comment type="caution">
    <text evidence="1">The sequence shown here is derived from an EMBL/GenBank/DDBJ whole genome shotgun (WGS) entry which is preliminary data.</text>
</comment>
<evidence type="ECO:0000313" key="2">
    <source>
        <dbReference type="Proteomes" id="UP001241377"/>
    </source>
</evidence>
<accession>A0ACC2VU50</accession>
<protein>
    <submittedName>
        <fullName evidence="1">Uncharacterized protein</fullName>
    </submittedName>
</protein>
<dbReference type="EMBL" id="JASBWR010000051">
    <property type="protein sequence ID" value="KAJ9102620.1"/>
    <property type="molecule type" value="Genomic_DNA"/>
</dbReference>